<accession>A0AAE3MYJ6</accession>
<comment type="caution">
    <text evidence="9">The sequence shown here is derived from an EMBL/GenBank/DDBJ whole genome shotgun (WGS) entry which is preliminary data.</text>
</comment>
<keyword evidence="5 7" id="KW-1133">Transmembrane helix</keyword>
<keyword evidence="4 7" id="KW-0812">Transmembrane</keyword>
<evidence type="ECO:0000313" key="10">
    <source>
        <dbReference type="Proteomes" id="UP001208771"/>
    </source>
</evidence>
<keyword evidence="10" id="KW-1185">Reference proteome</keyword>
<dbReference type="PANTHER" id="PTHR33778">
    <property type="entry name" value="PROTEIN MGTC"/>
    <property type="match status" value="1"/>
</dbReference>
<feature type="domain" description="MgtC/SapB/SrpB/YhiD N-terminal" evidence="8">
    <location>
        <begin position="18"/>
        <end position="147"/>
    </location>
</feature>
<organism evidence="9 10">
    <name type="scientific">Ectorhizobium quercum</name>
    <dbReference type="NCBI Taxonomy" id="2965071"/>
    <lineage>
        <taxon>Bacteria</taxon>
        <taxon>Pseudomonadati</taxon>
        <taxon>Pseudomonadota</taxon>
        <taxon>Alphaproteobacteria</taxon>
        <taxon>Hyphomicrobiales</taxon>
        <taxon>Rhizobiaceae</taxon>
        <taxon>Ectorhizobium</taxon>
    </lineage>
</organism>
<evidence type="ECO:0000256" key="7">
    <source>
        <dbReference type="RuleBase" id="RU365041"/>
    </source>
</evidence>
<name>A0AAE3MYJ6_9HYPH</name>
<feature type="transmembrane region" description="Helical" evidence="7">
    <location>
        <begin position="12"/>
        <end position="30"/>
    </location>
</feature>
<dbReference type="GO" id="GO:0005886">
    <property type="term" value="C:plasma membrane"/>
    <property type="evidence" value="ECO:0007669"/>
    <property type="project" value="UniProtKB-SubCell"/>
</dbReference>
<feature type="transmembrane region" description="Helical" evidence="7">
    <location>
        <begin position="80"/>
        <end position="97"/>
    </location>
</feature>
<keyword evidence="7" id="KW-0997">Cell inner membrane</keyword>
<comment type="similarity">
    <text evidence="2 7">Belongs to the MgtC/SapB family.</text>
</comment>
<dbReference type="InterPro" id="IPR049177">
    <property type="entry name" value="MgtC_SapB_SrpB_YhiD_N"/>
</dbReference>
<evidence type="ECO:0000313" key="9">
    <source>
        <dbReference type="EMBL" id="MCX8997393.1"/>
    </source>
</evidence>
<evidence type="ECO:0000256" key="5">
    <source>
        <dbReference type="ARBA" id="ARBA00022989"/>
    </source>
</evidence>
<gene>
    <name evidence="9" type="ORF">NOF55_09765</name>
</gene>
<evidence type="ECO:0000256" key="3">
    <source>
        <dbReference type="ARBA" id="ARBA00022475"/>
    </source>
</evidence>
<keyword evidence="6 7" id="KW-0472">Membrane</keyword>
<dbReference type="InterPro" id="IPR003416">
    <property type="entry name" value="MgtC/SapB/SrpB/YhiD_fam"/>
</dbReference>
<proteinExistence type="inferred from homology"/>
<feature type="transmembrane region" description="Helical" evidence="7">
    <location>
        <begin position="109"/>
        <end position="129"/>
    </location>
</feature>
<dbReference type="AlphaFoldDB" id="A0AAE3MYJ6"/>
<evidence type="ECO:0000256" key="1">
    <source>
        <dbReference type="ARBA" id="ARBA00004651"/>
    </source>
</evidence>
<evidence type="ECO:0000256" key="6">
    <source>
        <dbReference type="ARBA" id="ARBA00023136"/>
    </source>
</evidence>
<sequence length="258" mass="27071">MEGILRDFIAEGIALPMFASLLTGILIGAEREWYGKPAGLRTHALVCLASCLLTLAAARQVEWTMHLVEGTQIVSDPTRMAHGVLTGIGFLGAGVIFREGATVQGLTTAASLWITAALGVVYGVGAYWIALSGTVATLLVLVVLRILNMLLPGSQEVRLHVVAAPGFGPAQLREILRAEGMERRPVSKSRNATTGLAELTSTTRSRSAAQFDALCAALERAPGVIGYAALSAEDAAGQNPGWHRIVTTATDKGDRASA</sequence>
<reference evidence="9" key="1">
    <citation type="submission" date="2022-07" db="EMBL/GenBank/DDBJ databases">
        <title>Ectorhizobium quercum gen.nov., sp. nov.</title>
        <authorList>
            <person name="Ma T."/>
            <person name="Li Y."/>
        </authorList>
    </citation>
    <scope>NUCLEOTIDE SEQUENCE</scope>
    <source>
        <strain evidence="9">BDR2-2</strain>
    </source>
</reference>
<dbReference type="Pfam" id="PF02308">
    <property type="entry name" value="MgtC"/>
    <property type="match status" value="1"/>
</dbReference>
<evidence type="ECO:0000256" key="4">
    <source>
        <dbReference type="ARBA" id="ARBA00022692"/>
    </source>
</evidence>
<dbReference type="PANTHER" id="PTHR33778:SF1">
    <property type="entry name" value="MAGNESIUM TRANSPORTER YHID-RELATED"/>
    <property type="match status" value="1"/>
</dbReference>
<evidence type="ECO:0000259" key="8">
    <source>
        <dbReference type="Pfam" id="PF02308"/>
    </source>
</evidence>
<keyword evidence="3" id="KW-1003">Cell membrane</keyword>
<dbReference type="RefSeq" id="WP_306411184.1">
    <property type="nucleotide sequence ID" value="NZ_JANFPI010000003.1"/>
</dbReference>
<dbReference type="EMBL" id="JANFPI010000003">
    <property type="protein sequence ID" value="MCX8997393.1"/>
    <property type="molecule type" value="Genomic_DNA"/>
</dbReference>
<protein>
    <recommendedName>
        <fullName evidence="7">Protein MgtC</fullName>
    </recommendedName>
</protein>
<dbReference type="Proteomes" id="UP001208771">
    <property type="component" value="Unassembled WGS sequence"/>
</dbReference>
<dbReference type="PRINTS" id="PR01837">
    <property type="entry name" value="MGTCSAPBPROT"/>
</dbReference>
<comment type="subcellular location">
    <subcellularLocation>
        <location evidence="7">Cell inner membrane</location>
        <topology evidence="7">Multi-pass membrane protein</topology>
    </subcellularLocation>
    <subcellularLocation>
        <location evidence="1">Cell membrane</location>
        <topology evidence="1">Multi-pass membrane protein</topology>
    </subcellularLocation>
</comment>
<evidence type="ECO:0000256" key="2">
    <source>
        <dbReference type="ARBA" id="ARBA00009298"/>
    </source>
</evidence>